<protein>
    <recommendedName>
        <fullName evidence="12">Pancreas/duodenum homeobox protein 1</fullName>
    </recommendedName>
</protein>
<feature type="compositionally biased region" description="Polar residues" evidence="15">
    <location>
        <begin position="298"/>
        <end position="307"/>
    </location>
</feature>
<feature type="compositionally biased region" description="Polar residues" evidence="15">
    <location>
        <begin position="763"/>
        <end position="782"/>
    </location>
</feature>
<dbReference type="Pfam" id="PF13293">
    <property type="entry name" value="DUF4074"/>
    <property type="match status" value="1"/>
</dbReference>
<feature type="region of interest" description="Disordered" evidence="15">
    <location>
        <begin position="700"/>
        <end position="809"/>
    </location>
</feature>
<keyword evidence="3" id="KW-0217">Developmental protein</keyword>
<organism evidence="17 18">
    <name type="scientific">Silurus asotus</name>
    <name type="common">Amur catfish</name>
    <name type="synonym">Parasilurus asotus</name>
    <dbReference type="NCBI Taxonomy" id="30991"/>
    <lineage>
        <taxon>Eukaryota</taxon>
        <taxon>Metazoa</taxon>
        <taxon>Chordata</taxon>
        <taxon>Craniata</taxon>
        <taxon>Vertebrata</taxon>
        <taxon>Euteleostomi</taxon>
        <taxon>Actinopterygii</taxon>
        <taxon>Neopterygii</taxon>
        <taxon>Teleostei</taxon>
        <taxon>Ostariophysi</taxon>
        <taxon>Siluriformes</taxon>
        <taxon>Siluridae</taxon>
        <taxon>Silurus</taxon>
    </lineage>
</organism>
<evidence type="ECO:0000256" key="8">
    <source>
        <dbReference type="ARBA" id="ARBA00023242"/>
    </source>
</evidence>
<dbReference type="PRINTS" id="PR00024">
    <property type="entry name" value="HOMEOBOX"/>
</dbReference>
<evidence type="ECO:0000256" key="9">
    <source>
        <dbReference type="ARBA" id="ARBA00038135"/>
    </source>
</evidence>
<evidence type="ECO:0000256" key="5">
    <source>
        <dbReference type="ARBA" id="ARBA00023125"/>
    </source>
</evidence>
<comment type="caution">
    <text evidence="17">The sequence shown here is derived from an EMBL/GenBank/DDBJ whole genome shotgun (WGS) entry which is preliminary data.</text>
</comment>
<dbReference type="InterPro" id="IPR025281">
    <property type="entry name" value="DUF4074"/>
</dbReference>
<dbReference type="PROSITE" id="PS00032">
    <property type="entry name" value="ANTENNAPEDIA"/>
    <property type="match status" value="3"/>
</dbReference>
<dbReference type="AlphaFoldDB" id="A0AAD5ANS6"/>
<feature type="compositionally biased region" description="Low complexity" evidence="15">
    <location>
        <begin position="740"/>
        <end position="762"/>
    </location>
</feature>
<feature type="region of interest" description="Disordered" evidence="15">
    <location>
        <begin position="90"/>
        <end position="121"/>
    </location>
</feature>
<dbReference type="InterPro" id="IPR017970">
    <property type="entry name" value="Homeobox_CS"/>
</dbReference>
<dbReference type="PROSITE" id="PS50071">
    <property type="entry name" value="HOMEOBOX_2"/>
    <property type="match status" value="3"/>
</dbReference>
<evidence type="ECO:0000256" key="12">
    <source>
        <dbReference type="ARBA" id="ARBA00040412"/>
    </source>
</evidence>
<dbReference type="InterPro" id="IPR001356">
    <property type="entry name" value="HD"/>
</dbReference>
<keyword evidence="18" id="KW-1185">Reference proteome</keyword>
<dbReference type="Proteomes" id="UP001205998">
    <property type="component" value="Unassembled WGS sequence"/>
</dbReference>
<feature type="compositionally biased region" description="Polar residues" evidence="15">
    <location>
        <begin position="462"/>
        <end position="488"/>
    </location>
</feature>
<feature type="compositionally biased region" description="Polar residues" evidence="15">
    <location>
        <begin position="568"/>
        <end position="583"/>
    </location>
</feature>
<dbReference type="FunFam" id="1.10.10.60:FF:000145">
    <property type="entry name" value="homeobox protein Hox-A2"/>
    <property type="match status" value="1"/>
</dbReference>
<evidence type="ECO:0000256" key="1">
    <source>
        <dbReference type="ARBA" id="ARBA00003263"/>
    </source>
</evidence>
<gene>
    <name evidence="17" type="ORF">C0J50_21311</name>
</gene>
<feature type="region of interest" description="Disordered" evidence="15">
    <location>
        <begin position="54"/>
        <end position="73"/>
    </location>
</feature>
<evidence type="ECO:0000313" key="18">
    <source>
        <dbReference type="Proteomes" id="UP001205998"/>
    </source>
</evidence>
<dbReference type="SUPFAM" id="SSF46689">
    <property type="entry name" value="Homeodomain-like"/>
    <property type="match status" value="3"/>
</dbReference>
<evidence type="ECO:0000256" key="15">
    <source>
        <dbReference type="SAM" id="MobiDB-lite"/>
    </source>
</evidence>
<dbReference type="InterPro" id="IPR020479">
    <property type="entry name" value="HD_metazoa"/>
</dbReference>
<comment type="similarity">
    <text evidence="11">Belongs to the Antp homeobox family. IPF1/XlHbox-8 subfamily.</text>
</comment>
<comment type="subcellular location">
    <subcellularLocation>
        <location evidence="2 13 14">Nucleus</location>
    </subcellularLocation>
</comment>
<dbReference type="PANTHER" id="PTHR45664:SF11">
    <property type="entry name" value="HOMEOBOX PROTEIN HOX-B3"/>
    <property type="match status" value="1"/>
</dbReference>
<feature type="region of interest" description="Disordered" evidence="15">
    <location>
        <begin position="553"/>
        <end position="630"/>
    </location>
</feature>
<dbReference type="InterPro" id="IPR001827">
    <property type="entry name" value="Homeobox_Antennapedia_CS"/>
</dbReference>
<keyword evidence="5 13" id="KW-0238">DNA-binding</keyword>
<feature type="region of interest" description="Disordered" evidence="15">
    <location>
        <begin position="410"/>
        <end position="508"/>
    </location>
</feature>
<accession>A0AAD5ANS6</accession>
<dbReference type="GO" id="GO:0000981">
    <property type="term" value="F:DNA-binding transcription factor activity, RNA polymerase II-specific"/>
    <property type="evidence" value="ECO:0007669"/>
    <property type="project" value="InterPro"/>
</dbReference>
<comment type="similarity">
    <text evidence="9">Belongs to the Antp homeobox family. Proboscipedia subfamily.</text>
</comment>
<evidence type="ECO:0000256" key="10">
    <source>
        <dbReference type="ARBA" id="ARBA00038235"/>
    </source>
</evidence>
<dbReference type="GO" id="GO:0048704">
    <property type="term" value="P:embryonic skeletal system morphogenesis"/>
    <property type="evidence" value="ECO:0007669"/>
    <property type="project" value="TreeGrafter"/>
</dbReference>
<feature type="DNA-binding region" description="Homeobox" evidence="13">
    <location>
        <begin position="355"/>
        <end position="414"/>
    </location>
</feature>
<feature type="compositionally biased region" description="Polar residues" evidence="15">
    <location>
        <begin position="111"/>
        <end position="121"/>
    </location>
</feature>
<evidence type="ECO:0000256" key="2">
    <source>
        <dbReference type="ARBA" id="ARBA00004123"/>
    </source>
</evidence>
<feature type="DNA-binding region" description="Homeobox" evidence="13">
    <location>
        <begin position="647"/>
        <end position="706"/>
    </location>
</feature>
<dbReference type="CDD" id="cd00086">
    <property type="entry name" value="homeodomain"/>
    <property type="match status" value="3"/>
</dbReference>
<evidence type="ECO:0000256" key="3">
    <source>
        <dbReference type="ARBA" id="ARBA00022473"/>
    </source>
</evidence>
<evidence type="ECO:0000256" key="13">
    <source>
        <dbReference type="PROSITE-ProRule" id="PRU00108"/>
    </source>
</evidence>
<keyword evidence="8 13" id="KW-0539">Nucleus</keyword>
<evidence type="ECO:0000256" key="4">
    <source>
        <dbReference type="ARBA" id="ARBA00023015"/>
    </source>
</evidence>
<dbReference type="FunFam" id="1.10.10.60:FF:000029">
    <property type="entry name" value="Homeobox protein Hox-D4"/>
    <property type="match status" value="1"/>
</dbReference>
<evidence type="ECO:0000256" key="14">
    <source>
        <dbReference type="RuleBase" id="RU000682"/>
    </source>
</evidence>
<feature type="domain" description="Homeobox" evidence="16">
    <location>
        <begin position="147"/>
        <end position="207"/>
    </location>
</feature>
<sequence>MSSYLINSNYVDPKFPPCEEYSQSDYLPSHSPDYYSAQRQEPSFQHESIYHQRSGCADPPYSSCQGPGQPAVVMSPRGHVLNPAALSTPLPEPSHHCDSVTPSPPPACGQTPINQSPASVTSRKDPVVYPWMKKVHVNIVSPNYSGGEPKRSRTAYTRQQVLELEKEFHYNRYLTRRRRVEIAHTLCLSERQIKIWFQNRRMKWKKDHKLPNTKIRSSSSANSSTSAPTQSQHAKTKELNGSCMRPSLPSEHHQPPQVSPPQNSVNPTGSSAPQQPGGSGSGGAGGGGTTKSSAKSSTLAQNPTISKQIFPWMKESRQNTKQKTNSPSAIIMFYFIPNPAESSGGEKSPPGSAASKRARTAYTSAQLVELEKEFHFNRYLCRPRRVEMANLLNLSERQIKIWFQNRRMKYKKDQKSKGMGSSSGGPSPTGSPPLPMQSSAGFMNSMHSMGSYDAPSPPSFTKPHQNAYAMSSSYQNSMKGCPSQQKYGNTGPEYDPHGLQGSSGNYGTPNMQGSPVYVGGNYVDAMPATGPSMYSLNHLPHHQSASMDYNGATQMSANQHHGPCDTHPTYTDLSAHHPSQATTGGPLAHEFPWMKEKKSSKKYPKPGTAPTAPTAAASPSPASSGFNTAGLESPTEIQVGLDNGSGSRRLRTAYTNTQLLELEKEFHFNKYLCRPRRVEIAALLDLTERQVKVWFQNRRMKHKRQTTHHRDGQEGESSAFEPLEGSDAASPFPNPPPETSGPAASSSSSASTSESEPSLSASCFSNGADNTHPTPDESQPIHTKSADGPDTAVHSPTYPTPTADNPRTIVEPHKEMPENAFTQPQDANSLADLNFFSADSCLQISDALSPSLQSSLDSPVDFSEEDFDLFTSTLCTIDLQHLQF</sequence>
<evidence type="ECO:0000256" key="11">
    <source>
        <dbReference type="ARBA" id="ARBA00038297"/>
    </source>
</evidence>
<dbReference type="InterPro" id="IPR017995">
    <property type="entry name" value="Homeobox_antennapedia"/>
</dbReference>
<feature type="compositionally biased region" description="Low complexity" evidence="15">
    <location>
        <begin position="217"/>
        <end position="232"/>
    </location>
</feature>
<comment type="function">
    <text evidence="1">Sequence-specific transcription factor which is part of a developmental regulatory system that provides cells with specific positional identities on the anterior-posterior axis.</text>
</comment>
<feature type="DNA-binding region" description="Homeobox" evidence="13">
    <location>
        <begin position="149"/>
        <end position="208"/>
    </location>
</feature>
<comment type="similarity">
    <text evidence="10">Belongs to the Antp homeobox family. Deformed subfamily.</text>
</comment>
<feature type="compositionally biased region" description="Low complexity" evidence="15">
    <location>
        <begin position="418"/>
        <end position="428"/>
    </location>
</feature>
<feature type="compositionally biased region" description="Low complexity" evidence="15">
    <location>
        <begin position="260"/>
        <end position="276"/>
    </location>
</feature>
<evidence type="ECO:0000259" key="16">
    <source>
        <dbReference type="PROSITE" id="PS50071"/>
    </source>
</evidence>
<feature type="domain" description="Homeobox" evidence="16">
    <location>
        <begin position="353"/>
        <end position="413"/>
    </location>
</feature>
<evidence type="ECO:0000313" key="17">
    <source>
        <dbReference type="EMBL" id="KAI5619280.1"/>
    </source>
</evidence>
<dbReference type="GO" id="GO:0005634">
    <property type="term" value="C:nucleus"/>
    <property type="evidence" value="ECO:0007669"/>
    <property type="project" value="UniProtKB-SubCell"/>
</dbReference>
<feature type="compositionally biased region" description="Gly residues" evidence="15">
    <location>
        <begin position="277"/>
        <end position="289"/>
    </location>
</feature>
<keyword evidence="6 13" id="KW-0371">Homeobox</keyword>
<keyword evidence="7" id="KW-0804">Transcription</keyword>
<reference evidence="17" key="1">
    <citation type="submission" date="2018-07" db="EMBL/GenBank/DDBJ databases">
        <title>Comparative genomics of catfishes provides insights into carnivory and benthic adaptation.</title>
        <authorList>
            <person name="Zhang Y."/>
            <person name="Wang D."/>
            <person name="Peng Z."/>
            <person name="Zheng S."/>
            <person name="Shao F."/>
            <person name="Tao W."/>
        </authorList>
    </citation>
    <scope>NUCLEOTIDE SEQUENCE</scope>
    <source>
        <strain evidence="17">Chongqing</strain>
    </source>
</reference>
<keyword evidence="4" id="KW-0805">Transcription regulation</keyword>
<dbReference type="PRINTS" id="PR00025">
    <property type="entry name" value="ANTENNAPEDIA"/>
</dbReference>
<feature type="non-terminal residue" evidence="17">
    <location>
        <position position="884"/>
    </location>
</feature>
<dbReference type="GO" id="GO:0000978">
    <property type="term" value="F:RNA polymerase II cis-regulatory region sequence-specific DNA binding"/>
    <property type="evidence" value="ECO:0007669"/>
    <property type="project" value="TreeGrafter"/>
</dbReference>
<dbReference type="PANTHER" id="PTHR45664">
    <property type="entry name" value="PROTEIN ZERKNUELLT 1-RELATED"/>
    <property type="match status" value="1"/>
</dbReference>
<dbReference type="PROSITE" id="PS00027">
    <property type="entry name" value="HOMEOBOX_1"/>
    <property type="match status" value="3"/>
</dbReference>
<feature type="compositionally biased region" description="Low complexity" evidence="15">
    <location>
        <begin position="605"/>
        <end position="624"/>
    </location>
</feature>
<feature type="compositionally biased region" description="Polar residues" evidence="15">
    <location>
        <begin position="436"/>
        <end position="448"/>
    </location>
</feature>
<name>A0AAD5ANS6_SILAS</name>
<evidence type="ECO:0000256" key="6">
    <source>
        <dbReference type="ARBA" id="ARBA00023155"/>
    </source>
</evidence>
<dbReference type="SMART" id="SM00389">
    <property type="entry name" value="HOX"/>
    <property type="match status" value="3"/>
</dbReference>
<evidence type="ECO:0000256" key="7">
    <source>
        <dbReference type="ARBA" id="ARBA00023163"/>
    </source>
</evidence>
<proteinExistence type="inferred from homology"/>
<dbReference type="InterPro" id="IPR009057">
    <property type="entry name" value="Homeodomain-like_sf"/>
</dbReference>
<dbReference type="Pfam" id="PF00046">
    <property type="entry name" value="Homeodomain"/>
    <property type="match status" value="3"/>
</dbReference>
<feature type="domain" description="Homeobox" evidence="16">
    <location>
        <begin position="645"/>
        <end position="705"/>
    </location>
</feature>
<dbReference type="FunFam" id="1.10.10.60:FF:000094">
    <property type="entry name" value="Homeobox protein Hox-A3"/>
    <property type="match status" value="1"/>
</dbReference>
<feature type="region of interest" description="Disordered" evidence="15">
    <location>
        <begin position="207"/>
        <end position="325"/>
    </location>
</feature>
<dbReference type="GO" id="GO:0009952">
    <property type="term" value="P:anterior/posterior pattern specification"/>
    <property type="evidence" value="ECO:0007669"/>
    <property type="project" value="TreeGrafter"/>
</dbReference>
<dbReference type="EMBL" id="MU551670">
    <property type="protein sequence ID" value="KAI5619280.1"/>
    <property type="molecule type" value="Genomic_DNA"/>
</dbReference>
<dbReference type="Gene3D" id="1.10.10.60">
    <property type="entry name" value="Homeodomain-like"/>
    <property type="match status" value="3"/>
</dbReference>